<reference evidence="1 2" key="3">
    <citation type="journal article" date="2022" name="Microbiol. Spectr.">
        <title>Folding features and dynamics of 3D genome architecture in plant fungal pathogens.</title>
        <authorList>
            <person name="Xia C."/>
        </authorList>
    </citation>
    <scope>NUCLEOTIDE SEQUENCE [LARGE SCALE GENOMIC DNA]</scope>
    <source>
        <strain evidence="1 2">93-210</strain>
    </source>
</reference>
<organism evidence="1 2">
    <name type="scientific">Puccinia striiformis f. sp. tritici</name>
    <dbReference type="NCBI Taxonomy" id="168172"/>
    <lineage>
        <taxon>Eukaryota</taxon>
        <taxon>Fungi</taxon>
        <taxon>Dikarya</taxon>
        <taxon>Basidiomycota</taxon>
        <taxon>Pucciniomycotina</taxon>
        <taxon>Pucciniomycetes</taxon>
        <taxon>Pucciniales</taxon>
        <taxon>Pucciniaceae</taxon>
        <taxon>Puccinia</taxon>
    </lineage>
</organism>
<dbReference type="EMBL" id="CM045880">
    <property type="protein sequence ID" value="KAI7937908.1"/>
    <property type="molecule type" value="Genomic_DNA"/>
</dbReference>
<sequence>FHNPARDDEGEKSVGVFWGKLKYLRSIDCKNSGYPAKRKKQEESQSHRTMHSVHFNNPQPSILNQSATNYNQKTQPSKSKSETSPVSAVPASILKKDKPGLLSQEQKRANHIASEQKRRAAIRQGYSRLCMIVPSLRVRQQEQQSEDDSPTLVEQDSNSPAIGQEDNNSVTASKRKRNKSATQDLQLNRSGARSEAVVLAKTVEYLRELEGDRKGYLENLNRLKSIARSEGISLRSAPRGARRSSIKENLTEAGEARYQPALKVEMGEEEEEEEQEEIPIWESKWTGNIQEIDRQYNTLDPSHKTDHHSHHMIDTSPTTPAQFDLAQFHPDHPDHHHHHHHPPHTQFIPHPINPQHLLLHQHHHQQQVYHHLNHNQIILP</sequence>
<keyword evidence="2" id="KW-1185">Reference proteome</keyword>
<comment type="caution">
    <text evidence="1">The sequence shown here is derived from an EMBL/GenBank/DDBJ whole genome shotgun (WGS) entry which is preliminary data.</text>
</comment>
<reference evidence="2" key="1">
    <citation type="journal article" date="2018" name="BMC Genomics">
        <title>Genomic insights into host adaptation between the wheat stripe rust pathogen (Puccinia striiformis f. sp. tritici) and the barley stripe rust pathogen (Puccinia striiformis f. sp. hordei).</title>
        <authorList>
            <person name="Xia C."/>
            <person name="Wang M."/>
            <person name="Yin C."/>
            <person name="Cornejo O.E."/>
            <person name="Hulbert S.H."/>
            <person name="Chen X."/>
        </authorList>
    </citation>
    <scope>NUCLEOTIDE SEQUENCE [LARGE SCALE GENOMIC DNA]</scope>
    <source>
        <strain evidence="2">93-210</strain>
    </source>
</reference>
<feature type="non-terminal residue" evidence="1">
    <location>
        <position position="1"/>
    </location>
</feature>
<evidence type="ECO:0000313" key="1">
    <source>
        <dbReference type="EMBL" id="KAI7937908.1"/>
    </source>
</evidence>
<dbReference type="Proteomes" id="UP001060170">
    <property type="component" value="Chromosome 16"/>
</dbReference>
<proteinExistence type="predicted"/>
<gene>
    <name evidence="1" type="ORF">MJO28_014828</name>
</gene>
<protein>
    <submittedName>
        <fullName evidence="1">Uncharacterized protein</fullName>
    </submittedName>
</protein>
<reference evidence="2" key="2">
    <citation type="journal article" date="2018" name="Mol. Plant Microbe Interact.">
        <title>Genome sequence resources for the wheat stripe rust pathogen (Puccinia striiformis f. sp. tritici) and the barley stripe rust pathogen (Puccinia striiformis f. sp. hordei).</title>
        <authorList>
            <person name="Xia C."/>
            <person name="Wang M."/>
            <person name="Yin C."/>
            <person name="Cornejo O.E."/>
            <person name="Hulbert S.H."/>
            <person name="Chen X."/>
        </authorList>
    </citation>
    <scope>NUCLEOTIDE SEQUENCE [LARGE SCALE GENOMIC DNA]</scope>
    <source>
        <strain evidence="2">93-210</strain>
    </source>
</reference>
<accession>A0ACC0DQW8</accession>
<name>A0ACC0DQW8_9BASI</name>
<evidence type="ECO:0000313" key="2">
    <source>
        <dbReference type="Proteomes" id="UP001060170"/>
    </source>
</evidence>